<dbReference type="EMBL" id="JACPUR010000034">
    <property type="protein sequence ID" value="MBI3128659.1"/>
    <property type="molecule type" value="Genomic_DNA"/>
</dbReference>
<proteinExistence type="predicted"/>
<feature type="signal peptide" evidence="2">
    <location>
        <begin position="1"/>
        <end position="20"/>
    </location>
</feature>
<evidence type="ECO:0008006" key="5">
    <source>
        <dbReference type="Google" id="ProtNLM"/>
    </source>
</evidence>
<feature type="chain" id="PRO_5038010696" description="Periplasmic heavy metal sensor" evidence="2">
    <location>
        <begin position="21"/>
        <end position="148"/>
    </location>
</feature>
<gene>
    <name evidence="3" type="ORF">HYZ11_13730</name>
</gene>
<evidence type="ECO:0000256" key="1">
    <source>
        <dbReference type="SAM" id="Coils"/>
    </source>
</evidence>
<keyword evidence="2" id="KW-0732">Signal</keyword>
<reference evidence="3" key="1">
    <citation type="submission" date="2020-07" db="EMBL/GenBank/DDBJ databases">
        <title>Huge and variable diversity of episymbiotic CPR bacteria and DPANN archaea in groundwater ecosystems.</title>
        <authorList>
            <person name="He C.Y."/>
            <person name="Keren R."/>
            <person name="Whittaker M."/>
            <person name="Farag I.F."/>
            <person name="Doudna J."/>
            <person name="Cate J.H.D."/>
            <person name="Banfield J.F."/>
        </authorList>
    </citation>
    <scope>NUCLEOTIDE SEQUENCE</scope>
    <source>
        <strain evidence="3">NC_groundwater_763_Ag_S-0.2um_68_21</strain>
    </source>
</reference>
<feature type="coiled-coil region" evidence="1">
    <location>
        <begin position="36"/>
        <end position="94"/>
    </location>
</feature>
<keyword evidence="1" id="KW-0175">Coiled coil</keyword>
<protein>
    <recommendedName>
        <fullName evidence="5">Periplasmic heavy metal sensor</fullName>
    </recommendedName>
</protein>
<name>A0A932I3S2_UNCTE</name>
<organism evidence="3 4">
    <name type="scientific">Tectimicrobiota bacterium</name>
    <dbReference type="NCBI Taxonomy" id="2528274"/>
    <lineage>
        <taxon>Bacteria</taxon>
        <taxon>Pseudomonadati</taxon>
        <taxon>Nitrospinota/Tectimicrobiota group</taxon>
        <taxon>Candidatus Tectimicrobiota</taxon>
    </lineage>
</organism>
<sequence length="148" mass="16349">MKAILLAAAAAFALAAAAQAQQPVQKAPTPQEKQALNALAKQKAQTEKQYRETAAKIQQLQPSVQSCQKVLAANQSLHKLLADLKTQNAAAQQKINQAPVKKFTPQDAQKAQLELQEAMQRQQRMFQMLSNLLKAQHETSKQIIQNLK</sequence>
<evidence type="ECO:0000256" key="2">
    <source>
        <dbReference type="SAM" id="SignalP"/>
    </source>
</evidence>
<dbReference type="Proteomes" id="UP000782312">
    <property type="component" value="Unassembled WGS sequence"/>
</dbReference>
<comment type="caution">
    <text evidence="3">The sequence shown here is derived from an EMBL/GenBank/DDBJ whole genome shotgun (WGS) entry which is preliminary data.</text>
</comment>
<dbReference type="AlphaFoldDB" id="A0A932I3S2"/>
<evidence type="ECO:0000313" key="4">
    <source>
        <dbReference type="Proteomes" id="UP000782312"/>
    </source>
</evidence>
<evidence type="ECO:0000313" key="3">
    <source>
        <dbReference type="EMBL" id="MBI3128659.1"/>
    </source>
</evidence>
<accession>A0A932I3S2</accession>